<dbReference type="Proteomes" id="UP000694846">
    <property type="component" value="Unplaced"/>
</dbReference>
<dbReference type="InterPro" id="IPR044574">
    <property type="entry name" value="ARIP4-like"/>
</dbReference>
<evidence type="ECO:0000256" key="1">
    <source>
        <dbReference type="ARBA" id="ARBA00004123"/>
    </source>
</evidence>
<dbReference type="GO" id="GO:0003677">
    <property type="term" value="F:DNA binding"/>
    <property type="evidence" value="ECO:0007669"/>
    <property type="project" value="UniProtKB-KW"/>
</dbReference>
<feature type="compositionally biased region" description="Basic and acidic residues" evidence="9">
    <location>
        <begin position="139"/>
        <end position="150"/>
    </location>
</feature>
<dbReference type="InterPro" id="IPR044573">
    <property type="entry name" value="ARIP4_DEXHc"/>
</dbReference>
<accession>A0A8B8G1E4</accession>
<dbReference type="SUPFAM" id="SSF52540">
    <property type="entry name" value="P-loop containing nucleoside triphosphate hydrolases"/>
    <property type="match status" value="2"/>
</dbReference>
<feature type="domain" description="Helicase C-terminal" evidence="11">
    <location>
        <begin position="1665"/>
        <end position="1832"/>
    </location>
</feature>
<feature type="compositionally biased region" description="Polar residues" evidence="9">
    <location>
        <begin position="2101"/>
        <end position="2113"/>
    </location>
</feature>
<evidence type="ECO:0000256" key="6">
    <source>
        <dbReference type="ARBA" id="ARBA00022840"/>
    </source>
</evidence>
<dbReference type="PANTHER" id="PTHR45797">
    <property type="entry name" value="RAD54-LIKE"/>
    <property type="match status" value="1"/>
</dbReference>
<feature type="compositionally biased region" description="Low complexity" evidence="9">
    <location>
        <begin position="1277"/>
        <end position="1292"/>
    </location>
</feature>
<keyword evidence="8" id="KW-0539">Nucleus</keyword>
<gene>
    <name evidence="13" type="primary">LOC112687759</name>
</gene>
<feature type="compositionally biased region" description="Acidic residues" evidence="9">
    <location>
        <begin position="31"/>
        <end position="46"/>
    </location>
</feature>
<dbReference type="OrthoDB" id="2020972at2759"/>
<feature type="region of interest" description="Disordered" evidence="9">
    <location>
        <begin position="893"/>
        <end position="913"/>
    </location>
</feature>
<dbReference type="Gene3D" id="1.20.120.850">
    <property type="entry name" value="SWI2/SNF2 ATPases, N-terminal domain"/>
    <property type="match status" value="1"/>
</dbReference>
<dbReference type="PANTHER" id="PTHR45797:SF1">
    <property type="entry name" value="HELICASE ARIP4"/>
    <property type="match status" value="1"/>
</dbReference>
<feature type="compositionally biased region" description="Basic and acidic residues" evidence="9">
    <location>
        <begin position="89"/>
        <end position="127"/>
    </location>
</feature>
<dbReference type="GO" id="GO:0005524">
    <property type="term" value="F:ATP binding"/>
    <property type="evidence" value="ECO:0007669"/>
    <property type="project" value="UniProtKB-KW"/>
</dbReference>
<feature type="compositionally biased region" description="Low complexity" evidence="9">
    <location>
        <begin position="2120"/>
        <end position="2129"/>
    </location>
</feature>
<evidence type="ECO:0000313" key="12">
    <source>
        <dbReference type="Proteomes" id="UP000694846"/>
    </source>
</evidence>
<dbReference type="InterPro" id="IPR027417">
    <property type="entry name" value="P-loop_NTPase"/>
</dbReference>
<dbReference type="InterPro" id="IPR049730">
    <property type="entry name" value="SNF2/RAD54-like_C"/>
</dbReference>
<keyword evidence="5 13" id="KW-0347">Helicase</keyword>
<name>A0A8B8G1E4_9HEMI</name>
<feature type="compositionally biased region" description="Polar residues" evidence="9">
    <location>
        <begin position="896"/>
        <end position="910"/>
    </location>
</feature>
<sequence length="2215" mass="251261">MDQFNLSRYANLTVQRIEPSEEKPLPRVIENEDGSDEEDDFSGSEEEANKTLEIPKTEGDSEEYEIPTTTNINGGVKLESDNILNESENEIKNHEQNDQDIETKSKRKSGEEEDDQTLKKAKMNEEKTSDEDPDNQTSSDKRPTNLRRNIREVMDETKLDESTLAAQRQEMERLRRVQEQQRIIREVQKQITINRQNSKAQDRVMSLLQGGTTSLIKKSSVPTELEEQTKPNTIVISTDSGSPQIFNKKMLEILKNQPDVSTDGNEMNKLSSIASKLGDVREPHMVTSSVSIAPIKPTKIAEVVTISSGSEEEEIEQKPQSSDDDCILISGDEEEEDIADDDAHNSGMHTNDAYNLPDESGRVLINVGHPDNEPDVFLAPQIARIIKPHQIGGVRFLYDNVVESLERFKSSKGFGCILAHSMGLGKTLQVVSFCDVFLRHTPAKHVLCIMPINTLQNWMAEFNMWLPLPDDTKTYSEDTTKNNNIIYRQFPLFVLNDFHKTISARGKVIHSWRNEGGVLLMGYELYRQLTSRKPRKKRNKKQIDDDFYDEKNKPLLDEMREALVKPGPDLVICDEGHRIKNSHATTSQSLKEIESRRRVVLTGYPLQNNLLEYWCMVDFVRPNYLGTKTEFSNMFERPIQNGQCIDSTPQDIRLMRHRAHVLHSLLEGFVQRRSHSVLEKTLPQKEEYVLLVRMTPLQRLLYDRFMNEVVRKKAVPNPLKAFAVCCKIWNHPDILYYFLKKRSLDEAEIDLDLEEASTPLGTPLGPTPATSPSAAPKRSRNRWPKGGGMNPNSKELKNNPNRKFQNVKKDLIKTPAVATVMPNTSNNQLITPTTHNHNTTAATQPIQANQFDDYSQSQQYRNQGNFTNQQFNNYNQNYNSSYWKEGGNFYRGNPEYYQSNQSSETKSQFPYPQDPRLEVGEIRMVKSEPSYQNYDETSYSVSNDQNNYQNRRFNQDSTQGIQETEQSLHSQNFTSDIHKVNNFSNQGTNKETVNCQSISNISRLQTENITDQLSKLKPKNIRNRKSNINNKQILKNQSINMINSGTHIANNDNDSNLTNQQVISNTKEISFRQAFNQVNNQEIHSNNNQGLFTNNQDILTSNNKGIFGSSSGNNEDLQFTSNHTSLSESNKGIYGSGLIKQGNDNNSDMAVSFEGIFDNNEIMTNHQKSNLNHQLSIQTNISQQNISNSLNNNQGTLNNQSIQNQVSNQIIDNPRTMNNTSVNQGVRNQGMLLCDNNNQGNLTNSSGALQQNHSRPIQHDRSMLTQHQEIDQKFVNQQQHQQQQQQQQPQHQQQHHHNQEQHYQNSDNMLSNRGHIPIRESFINPNNSSNNYNNYMLESSQHMNSQNHNYGNMLPSSPFQNQNILNDQMLHDQEMLLANDQAMLSVLNSTTDANEQALLYNAMVGQPDGQGLLGLLEPPNMLNNQINEYQPAYGPLPSNIKPGLPGGAKTDPESNQYTRTSGMPHMVGRGVGLMSATQTANQTEVKMFPDPNRFNISNSNDSYSRYSNYSSMYPPYTPSTSTPLGSISDILDNIPGPECTYQPPERKNPAPCTMTSQDVNPLPPFRSLENKTKYEFGSTSINADIDKSHEEKSTLFSLNKESRSLDDTIDPKLSSLEEGEIKNPSLLMKSGKEEPGIPYDWAVELFHDYVPGMIEASAKMSLLFAIVEESVRVGDRVLLFSQSLFTLDLIEEFLQRNKIPGKDENWCRNCDYYRLDGSTSASEREKLINDFNICNTVHLFLVSTRAGSLGINLVGANRVIVFDASWNPCHDTQAVCRVYRYGQKKPCFVYRLVTDNCLEKKIYDRQINKQVMADRVVDECNPDAHLSIKEVTNLCWDDGESIPTKDFSSLKDNYEDTVIKYIVENLSSVLTKEPFQHESLFVDRKDKKLSQAEKRLAKRSYEMEKKANSRPMYSYYGQTPTSSLYRNQMGKPMASVRPMQSMSNTSSVMASRNALNRRWIPAEVWQKQGMSAQEMTLPLDVVIPTNAGDRGSIVLKAGQKVMVLKSPKGIYMQLESGKIIAIRTSANNKPNSPALPGQTFSSQQQQPQPQPQLNQPSTIAYNRPQSLESSFNSGPKNDMQQIRNRSNLLRNNPSISITPKHIQTPSRTVQSPSYMPPTHSSAAGSQSSSPILCPSTYPPKLPSSITLTKFDRPPHKSSEIGVQADSANSCYGPRYPPEYPRSFDRYPVQNEYSARLPQPYTNNYPPQYHRPSSSQ</sequence>
<evidence type="ECO:0000256" key="5">
    <source>
        <dbReference type="ARBA" id="ARBA00022806"/>
    </source>
</evidence>
<feature type="compositionally biased region" description="Low complexity" evidence="9">
    <location>
        <begin position="2197"/>
        <end position="2207"/>
    </location>
</feature>
<feature type="region of interest" description="Disordered" evidence="9">
    <location>
        <begin position="2090"/>
        <end position="2133"/>
    </location>
</feature>
<reference evidence="13" key="1">
    <citation type="submission" date="2025-08" db="UniProtKB">
        <authorList>
            <consortium name="RefSeq"/>
        </authorList>
    </citation>
    <scope>IDENTIFICATION</scope>
    <source>
        <tissue evidence="13">Whole body</tissue>
    </source>
</reference>
<protein>
    <submittedName>
        <fullName evidence="13">Probable ATP-dependent helicase PF08_0048</fullName>
    </submittedName>
</protein>
<feature type="region of interest" description="Disordered" evidence="9">
    <location>
        <begin position="1274"/>
        <end position="1312"/>
    </location>
</feature>
<dbReference type="GO" id="GO:0004386">
    <property type="term" value="F:helicase activity"/>
    <property type="evidence" value="ECO:0007669"/>
    <property type="project" value="UniProtKB-KW"/>
</dbReference>
<feature type="compositionally biased region" description="Basic and acidic residues" evidence="9">
    <location>
        <begin position="47"/>
        <end position="59"/>
    </location>
</feature>
<feature type="region of interest" description="Disordered" evidence="9">
    <location>
        <begin position="757"/>
        <end position="801"/>
    </location>
</feature>
<dbReference type="Gene3D" id="3.40.50.300">
    <property type="entry name" value="P-loop containing nucleotide triphosphate hydrolases"/>
    <property type="match status" value="2"/>
</dbReference>
<comment type="subcellular location">
    <subcellularLocation>
        <location evidence="1">Nucleus</location>
    </subcellularLocation>
</comment>
<feature type="region of interest" description="Disordered" evidence="9">
    <location>
        <begin position="1231"/>
        <end position="1256"/>
    </location>
</feature>
<dbReference type="Pfam" id="PF00271">
    <property type="entry name" value="Helicase_C"/>
    <property type="match status" value="1"/>
</dbReference>
<keyword evidence="12" id="KW-1185">Reference proteome</keyword>
<evidence type="ECO:0000259" key="11">
    <source>
        <dbReference type="PROSITE" id="PS51194"/>
    </source>
</evidence>
<dbReference type="InterPro" id="IPR000330">
    <property type="entry name" value="SNF2_N"/>
</dbReference>
<feature type="compositionally biased region" description="Low complexity" evidence="9">
    <location>
        <begin position="2043"/>
        <end position="2056"/>
    </location>
</feature>
<dbReference type="GeneID" id="112687759"/>
<evidence type="ECO:0000259" key="10">
    <source>
        <dbReference type="PROSITE" id="PS51192"/>
    </source>
</evidence>
<keyword evidence="6" id="KW-0067">ATP-binding</keyword>
<dbReference type="Gene3D" id="3.40.50.10810">
    <property type="entry name" value="Tandem AAA-ATPase domain"/>
    <property type="match status" value="1"/>
</dbReference>
<feature type="compositionally biased region" description="Low complexity" evidence="9">
    <location>
        <begin position="757"/>
        <end position="776"/>
    </location>
</feature>
<dbReference type="Pfam" id="PF00176">
    <property type="entry name" value="SNF2-rel_dom"/>
    <property type="match status" value="1"/>
</dbReference>
<dbReference type="PROSITE" id="PS51194">
    <property type="entry name" value="HELICASE_CTER"/>
    <property type="match status" value="1"/>
</dbReference>
<evidence type="ECO:0000256" key="8">
    <source>
        <dbReference type="ARBA" id="ARBA00023242"/>
    </source>
</evidence>
<feature type="compositionally biased region" description="Polar residues" evidence="9">
    <location>
        <begin position="1235"/>
        <end position="1255"/>
    </location>
</feature>
<feature type="domain" description="Helicase ATP-binding" evidence="10">
    <location>
        <begin position="407"/>
        <end position="623"/>
    </location>
</feature>
<dbReference type="PROSITE" id="PS51192">
    <property type="entry name" value="HELICASE_ATP_BIND_1"/>
    <property type="match status" value="1"/>
</dbReference>
<dbReference type="GO" id="GO:0016887">
    <property type="term" value="F:ATP hydrolysis activity"/>
    <property type="evidence" value="ECO:0007669"/>
    <property type="project" value="InterPro"/>
</dbReference>
<dbReference type="CDD" id="cd18793">
    <property type="entry name" value="SF2_C_SNF"/>
    <property type="match status" value="1"/>
</dbReference>
<evidence type="ECO:0000256" key="3">
    <source>
        <dbReference type="ARBA" id="ARBA00022741"/>
    </source>
</evidence>
<dbReference type="CDD" id="cd18069">
    <property type="entry name" value="DEXHc_ARIP4"/>
    <property type="match status" value="1"/>
</dbReference>
<evidence type="ECO:0000256" key="7">
    <source>
        <dbReference type="ARBA" id="ARBA00023125"/>
    </source>
</evidence>
<feature type="region of interest" description="Disordered" evidence="9">
    <location>
        <begin position="2026"/>
        <end position="2058"/>
    </location>
</feature>
<keyword evidence="7" id="KW-0238">DNA-binding</keyword>
<feature type="region of interest" description="Disordered" evidence="9">
    <location>
        <begin position="15"/>
        <end position="150"/>
    </location>
</feature>
<dbReference type="GO" id="GO:0005634">
    <property type="term" value="C:nucleus"/>
    <property type="evidence" value="ECO:0007669"/>
    <property type="project" value="UniProtKB-SubCell"/>
</dbReference>
<dbReference type="InterPro" id="IPR014001">
    <property type="entry name" value="Helicase_ATP-bd"/>
</dbReference>
<proteinExistence type="inferred from homology"/>
<evidence type="ECO:0000313" key="13">
    <source>
        <dbReference type="RefSeq" id="XP_025416465.1"/>
    </source>
</evidence>
<keyword evidence="3" id="KW-0547">Nucleotide-binding</keyword>
<dbReference type="RefSeq" id="XP_025416465.1">
    <property type="nucleotide sequence ID" value="XM_025560680.1"/>
</dbReference>
<keyword evidence="4" id="KW-0378">Hydrolase</keyword>
<dbReference type="InterPro" id="IPR038718">
    <property type="entry name" value="SNF2-like_sf"/>
</dbReference>
<dbReference type="SMART" id="SM00490">
    <property type="entry name" value="HELICc"/>
    <property type="match status" value="1"/>
</dbReference>
<comment type="similarity">
    <text evidence="2">Belongs to the SNF2/RAD54 helicase family.</text>
</comment>
<evidence type="ECO:0000256" key="2">
    <source>
        <dbReference type="ARBA" id="ARBA00007025"/>
    </source>
</evidence>
<dbReference type="SMART" id="SM00487">
    <property type="entry name" value="DEXDc"/>
    <property type="match status" value="1"/>
</dbReference>
<feature type="compositionally biased region" description="Basic and acidic residues" evidence="9">
    <location>
        <begin position="2149"/>
        <end position="2158"/>
    </location>
</feature>
<feature type="compositionally biased region" description="Polar residues" evidence="9">
    <location>
        <begin position="790"/>
        <end position="801"/>
    </location>
</feature>
<evidence type="ECO:0000256" key="4">
    <source>
        <dbReference type="ARBA" id="ARBA00022801"/>
    </source>
</evidence>
<organism evidence="12 13">
    <name type="scientific">Sipha flava</name>
    <name type="common">yellow sugarcane aphid</name>
    <dbReference type="NCBI Taxonomy" id="143950"/>
    <lineage>
        <taxon>Eukaryota</taxon>
        <taxon>Metazoa</taxon>
        <taxon>Ecdysozoa</taxon>
        <taxon>Arthropoda</taxon>
        <taxon>Hexapoda</taxon>
        <taxon>Insecta</taxon>
        <taxon>Pterygota</taxon>
        <taxon>Neoptera</taxon>
        <taxon>Paraneoptera</taxon>
        <taxon>Hemiptera</taxon>
        <taxon>Sternorrhyncha</taxon>
        <taxon>Aphidomorpha</taxon>
        <taxon>Aphidoidea</taxon>
        <taxon>Aphididae</taxon>
        <taxon>Sipha</taxon>
    </lineage>
</organism>
<evidence type="ECO:0000256" key="9">
    <source>
        <dbReference type="SAM" id="MobiDB-lite"/>
    </source>
</evidence>
<dbReference type="InterPro" id="IPR001650">
    <property type="entry name" value="Helicase_C-like"/>
</dbReference>
<feature type="region of interest" description="Disordered" evidence="9">
    <location>
        <begin position="2149"/>
        <end position="2215"/>
    </location>
</feature>